<reference evidence="2 3" key="1">
    <citation type="journal article" date="2019" name="Emerg. Microbes Infect.">
        <title>Comprehensive subspecies identification of 175 nontuberculous mycobacteria species based on 7547 genomic profiles.</title>
        <authorList>
            <person name="Matsumoto Y."/>
            <person name="Kinjo T."/>
            <person name="Motooka D."/>
            <person name="Nabeya D."/>
            <person name="Jung N."/>
            <person name="Uechi K."/>
            <person name="Horii T."/>
            <person name="Iida T."/>
            <person name="Fujita J."/>
            <person name="Nakamura S."/>
        </authorList>
    </citation>
    <scope>NUCLEOTIDE SEQUENCE [LARGE SCALE GENOMIC DNA]</scope>
    <source>
        <strain evidence="2 3">JCM 17423</strain>
    </source>
</reference>
<dbReference type="AlphaFoldDB" id="A0AAD1IT02"/>
<dbReference type="InterPro" id="IPR000073">
    <property type="entry name" value="AB_hydrolase_1"/>
</dbReference>
<protein>
    <recommendedName>
        <fullName evidence="1">AB hydrolase-1 domain-containing protein</fullName>
    </recommendedName>
</protein>
<name>A0AAD1IT02_9MYCO</name>
<feature type="domain" description="AB hydrolase-1" evidence="1">
    <location>
        <begin position="13"/>
        <end position="228"/>
    </location>
</feature>
<evidence type="ECO:0000313" key="3">
    <source>
        <dbReference type="Proteomes" id="UP000466607"/>
    </source>
</evidence>
<dbReference type="RefSeq" id="WP_134053642.1">
    <property type="nucleotide sequence ID" value="NZ_AP022586.1"/>
</dbReference>
<evidence type="ECO:0000259" key="1">
    <source>
        <dbReference type="Pfam" id="PF12697"/>
    </source>
</evidence>
<dbReference type="InterPro" id="IPR029058">
    <property type="entry name" value="AB_hydrolase_fold"/>
</dbReference>
<dbReference type="Gene3D" id="3.40.50.1820">
    <property type="entry name" value="alpha/beta hydrolase"/>
    <property type="match status" value="1"/>
</dbReference>
<organism evidence="2 3">
    <name type="scientific">Mycolicibacterium litorale</name>
    <dbReference type="NCBI Taxonomy" id="758802"/>
    <lineage>
        <taxon>Bacteria</taxon>
        <taxon>Bacillati</taxon>
        <taxon>Actinomycetota</taxon>
        <taxon>Actinomycetes</taxon>
        <taxon>Mycobacteriales</taxon>
        <taxon>Mycobacteriaceae</taxon>
        <taxon>Mycolicibacterium</taxon>
    </lineage>
</organism>
<accession>A0AAD1IT02</accession>
<dbReference type="EMBL" id="AP022586">
    <property type="protein sequence ID" value="BBY17163.1"/>
    <property type="molecule type" value="Genomic_DNA"/>
</dbReference>
<sequence>MSTHPTSQGLPSLVLVHGAWHRPEHLQPLVAELRGIDTHTVALPSTGHDPATLGDMYADADVIAAAVAAVGGPTVVLAHSYGGVPTTQALRDAGNVRRIVYLAAFQLDAGESLFSVSGGSPMTWSSVHRSAAGDYVDVRTPVDVFYDDVDPVTADRAVSQLGYLSYAAGEQVVTEVAWKEVPSTYVVCTADKALPPAVQERFARRADEVRRINASHSPFLSQPAQLARLITDVLARA</sequence>
<dbReference type="PANTHER" id="PTHR37017:SF11">
    <property type="entry name" value="ESTERASE_LIPASE_THIOESTERASE DOMAIN-CONTAINING PROTEIN"/>
    <property type="match status" value="1"/>
</dbReference>
<dbReference type="PANTHER" id="PTHR37017">
    <property type="entry name" value="AB HYDROLASE-1 DOMAIN-CONTAINING PROTEIN-RELATED"/>
    <property type="match status" value="1"/>
</dbReference>
<keyword evidence="3" id="KW-1185">Reference proteome</keyword>
<gene>
    <name evidence="2" type="ORF">MLIT_27550</name>
</gene>
<dbReference type="InterPro" id="IPR052897">
    <property type="entry name" value="Sec-Metab_Biosynth_Hydrolase"/>
</dbReference>
<dbReference type="SUPFAM" id="SSF53474">
    <property type="entry name" value="alpha/beta-Hydrolases"/>
    <property type="match status" value="1"/>
</dbReference>
<evidence type="ECO:0000313" key="2">
    <source>
        <dbReference type="EMBL" id="BBY17163.1"/>
    </source>
</evidence>
<dbReference type="GO" id="GO:0003824">
    <property type="term" value="F:catalytic activity"/>
    <property type="evidence" value="ECO:0007669"/>
    <property type="project" value="UniProtKB-ARBA"/>
</dbReference>
<proteinExistence type="predicted"/>
<dbReference type="Pfam" id="PF12697">
    <property type="entry name" value="Abhydrolase_6"/>
    <property type="match status" value="1"/>
</dbReference>
<dbReference type="Proteomes" id="UP000466607">
    <property type="component" value="Chromosome"/>
</dbReference>